<keyword evidence="7 8" id="KW-0472">Membrane</keyword>
<gene>
    <name evidence="10" type="primary">DHHC6</name>
    <name evidence="10" type="ORF">PBSP11A_000168600</name>
</gene>
<dbReference type="GO" id="GO:0019706">
    <property type="term" value="F:protein-cysteine S-palmitoyltransferase activity"/>
    <property type="evidence" value="ECO:0007669"/>
    <property type="project" value="UniProtKB-EC"/>
</dbReference>
<organism evidence="10 11">
    <name type="scientific">Plasmodium berghei</name>
    <dbReference type="NCBI Taxonomy" id="5821"/>
    <lineage>
        <taxon>Eukaryota</taxon>
        <taxon>Sar</taxon>
        <taxon>Alveolata</taxon>
        <taxon>Apicomplexa</taxon>
        <taxon>Aconoidasida</taxon>
        <taxon>Haemosporida</taxon>
        <taxon>Plasmodiidae</taxon>
        <taxon>Plasmodium</taxon>
        <taxon>Plasmodium (Vinckeia)</taxon>
    </lineage>
</organism>
<dbReference type="Pfam" id="PF00472">
    <property type="entry name" value="RF-1"/>
    <property type="match status" value="1"/>
</dbReference>
<dbReference type="EMBL" id="LT608256">
    <property type="protein sequence ID" value="SCO61296.1"/>
    <property type="molecule type" value="Genomic_DNA"/>
</dbReference>
<evidence type="ECO:0000256" key="5">
    <source>
        <dbReference type="ARBA" id="ARBA00022917"/>
    </source>
</evidence>
<dbReference type="Pfam" id="PF03462">
    <property type="entry name" value="PCRF"/>
    <property type="match status" value="1"/>
</dbReference>
<sequence>MYIYFFLKFFSGYITACPTRYISRDIVDKFKKNIYNRKNTEKTQSFYNFPTSDEDKSTISNITSSAPSLALNIYDELTSLTILHNLPNDIVLTEKYIKKKEKYKKFNNLSSYIHNNYDKEQMTTFLVKNKYNKKNINTKLNKIYFEFFLKRKKKLSLYAKNIKKRKKKIYKYKPVFINNVNKINNTKINIFNKVTRKTTNIIKTETSKYYDSALYKINSSNIIFSKNIKHEKNSALTNPFHIYRDNVYQYNTKLNYCIQCDLVQMLRSKHCKYCKQCIKTYDHHCLWINNCVGENNRLIFFLYLYFENITIFLTLRHIIKVVYSLVTRTRYILLCWLVVLIFILAIFLIIIFFLALYHTHLCMVNETTWENLSRDILTEFENNKEKEKYNNTFFFISYTKNIFIYFFYLPIRFFIPTKIKKQLLLFIFHKIGINLGIDDEIIWRPTKNKRPKLLSNFFPNLYFASKMYRYSFYIFKKEQLKWKQKNILYLLTILSKFSTWTDIHLTQAQQNSLIELANKIPKEKCDNNNNNNKIALKITKIQNMSKQLKIAWEELDIYKQLLTENMKLTLRKAEESEQIDTINFNEYSEVKEINYNIENICDSIVKQLLDIYTNFVNFNHHLDSNEVRLEIVPGVGGQEAKMFANELFSMYEHFCKLKNYECLIKNNKLCEEGKGIYKNIVAYIKGEGVYVDFIQEIGIHRVQRIPINSKKMQTSTSIVLLFDEKQTKEKLEKKMKIPKNDFLIETKRSGGAGGQSVNKNETCVKIIHKPTNIFVEVQKTSSQIQNKSIAMEMIKNKLYNFYYEKEKIIFLKDKKNQKQNGDRSEKIRTYNFSHNTVIDHIANVQYTGIDQFFKGAQLINLINKRKQLFYQNIIDETLEYLFSYVG</sequence>
<dbReference type="VEuPathDB" id="PlasmoDB:PBANKA_0833200"/>
<evidence type="ECO:0000313" key="10">
    <source>
        <dbReference type="EMBL" id="SCO61296.1"/>
    </source>
</evidence>
<keyword evidence="8 10" id="KW-0808">Transferase</keyword>
<comment type="similarity">
    <text evidence="2">Belongs to the prokaryotic/mitochondrial release factor family.</text>
</comment>
<proteinExistence type="inferred from homology"/>
<protein>
    <recommendedName>
        <fullName evidence="8">Palmitoyltransferase</fullName>
        <ecNumber evidence="8">2.3.1.225</ecNumber>
    </recommendedName>
</protein>
<dbReference type="InterPro" id="IPR005139">
    <property type="entry name" value="PCRF"/>
</dbReference>
<keyword evidence="8 10" id="KW-0012">Acyltransferase</keyword>
<dbReference type="Gene3D" id="3.30.70.1660">
    <property type="match status" value="1"/>
</dbReference>
<dbReference type="PANTHER" id="PTHR43804:SF7">
    <property type="entry name" value="LD18447P"/>
    <property type="match status" value="1"/>
</dbReference>
<dbReference type="SMART" id="SM00937">
    <property type="entry name" value="PCRF"/>
    <property type="match status" value="1"/>
</dbReference>
<dbReference type="AlphaFoldDB" id="A0A1D3SCL6"/>
<comment type="similarity">
    <text evidence="8">Belongs to the DHHC palmitoyltransferase family.</text>
</comment>
<feature type="transmembrane region" description="Helical" evidence="8">
    <location>
        <begin position="331"/>
        <end position="357"/>
    </location>
</feature>
<dbReference type="Gene3D" id="3.30.160.20">
    <property type="match status" value="1"/>
</dbReference>
<comment type="catalytic activity">
    <reaction evidence="8">
        <text>L-cysteinyl-[protein] + hexadecanoyl-CoA = S-hexadecanoyl-L-cysteinyl-[protein] + CoA</text>
        <dbReference type="Rhea" id="RHEA:36683"/>
        <dbReference type="Rhea" id="RHEA-COMP:10131"/>
        <dbReference type="Rhea" id="RHEA-COMP:11032"/>
        <dbReference type="ChEBI" id="CHEBI:29950"/>
        <dbReference type="ChEBI" id="CHEBI:57287"/>
        <dbReference type="ChEBI" id="CHEBI:57379"/>
        <dbReference type="ChEBI" id="CHEBI:74151"/>
        <dbReference type="EC" id="2.3.1.225"/>
    </reaction>
</comment>
<dbReference type="OrthoDB" id="2019491at2759"/>
<reference evidence="10 11" key="1">
    <citation type="submission" date="2016-08" db="EMBL/GenBank/DDBJ databases">
        <authorList>
            <consortium name="Pathogen Informatics"/>
        </authorList>
    </citation>
    <scope>NUCLEOTIDE SEQUENCE [LARGE SCALE GENOMIC DNA]</scope>
    <source>
        <strain evidence="10 11">SP11 Antwerpcl1</strain>
    </source>
</reference>
<evidence type="ECO:0000256" key="6">
    <source>
        <dbReference type="ARBA" id="ARBA00022989"/>
    </source>
</evidence>
<accession>A0A1D3SCL6</accession>
<evidence type="ECO:0000256" key="7">
    <source>
        <dbReference type="ARBA" id="ARBA00023136"/>
    </source>
</evidence>
<dbReference type="Pfam" id="PF01529">
    <property type="entry name" value="DHHC"/>
    <property type="match status" value="1"/>
</dbReference>
<name>A0A1D3SCL6_PLABE</name>
<evidence type="ECO:0000256" key="8">
    <source>
        <dbReference type="RuleBase" id="RU079119"/>
    </source>
</evidence>
<keyword evidence="3" id="KW-0488">Methylation</keyword>
<comment type="subcellular location">
    <subcellularLocation>
        <location evidence="1">Membrane</location>
        <topology evidence="1">Multi-pass membrane protein</topology>
    </subcellularLocation>
</comment>
<dbReference type="EC" id="2.3.1.225" evidence="8"/>
<dbReference type="GO" id="GO:0016020">
    <property type="term" value="C:membrane"/>
    <property type="evidence" value="ECO:0007669"/>
    <property type="project" value="UniProtKB-SubCell"/>
</dbReference>
<evidence type="ECO:0000256" key="2">
    <source>
        <dbReference type="ARBA" id="ARBA00010835"/>
    </source>
</evidence>
<keyword evidence="4 8" id="KW-0812">Transmembrane</keyword>
<evidence type="ECO:0000256" key="3">
    <source>
        <dbReference type="ARBA" id="ARBA00022481"/>
    </source>
</evidence>
<evidence type="ECO:0000313" key="11">
    <source>
        <dbReference type="Proteomes" id="UP000219860"/>
    </source>
</evidence>
<dbReference type="InterPro" id="IPR050057">
    <property type="entry name" value="Prokaryotic/Mito_RF"/>
</dbReference>
<dbReference type="VEuPathDB" id="PlasmoDB:PBANKA_0833300"/>
<dbReference type="GO" id="GO:0005737">
    <property type="term" value="C:cytoplasm"/>
    <property type="evidence" value="ECO:0007669"/>
    <property type="project" value="UniProtKB-ARBA"/>
</dbReference>
<evidence type="ECO:0000259" key="9">
    <source>
        <dbReference type="SMART" id="SM00937"/>
    </source>
</evidence>
<feature type="transmembrane region" description="Helical" evidence="8">
    <location>
        <begin position="393"/>
        <end position="415"/>
    </location>
</feature>
<feature type="domain" description="Peptide chain release factor" evidence="9">
    <location>
        <begin position="577"/>
        <end position="696"/>
    </location>
</feature>
<comment type="domain">
    <text evidence="8">The DHHC domain is required for palmitoyltransferase activity.</text>
</comment>
<dbReference type="PANTHER" id="PTHR43804">
    <property type="entry name" value="LD18447P"/>
    <property type="match status" value="1"/>
</dbReference>
<evidence type="ECO:0000256" key="1">
    <source>
        <dbReference type="ARBA" id="ARBA00004141"/>
    </source>
</evidence>
<dbReference type="GO" id="GO:0003747">
    <property type="term" value="F:translation release factor activity"/>
    <property type="evidence" value="ECO:0007669"/>
    <property type="project" value="InterPro"/>
</dbReference>
<dbReference type="PROSITE" id="PS50216">
    <property type="entry name" value="DHHC"/>
    <property type="match status" value="1"/>
</dbReference>
<evidence type="ECO:0000256" key="4">
    <source>
        <dbReference type="ARBA" id="ARBA00022692"/>
    </source>
</evidence>
<dbReference type="InterPro" id="IPR045853">
    <property type="entry name" value="Pep_chain_release_fac_I_sf"/>
</dbReference>
<keyword evidence="5" id="KW-0648">Protein biosynthesis</keyword>
<keyword evidence="6 8" id="KW-1133">Transmembrane helix</keyword>
<dbReference type="Proteomes" id="UP000219860">
    <property type="component" value="Chromosome 8"/>
</dbReference>
<dbReference type="SUPFAM" id="SSF75620">
    <property type="entry name" value="Release factor"/>
    <property type="match status" value="1"/>
</dbReference>
<feature type="transmembrane region" description="Helical" evidence="8">
    <location>
        <begin position="298"/>
        <end position="319"/>
    </location>
</feature>
<dbReference type="InterPro" id="IPR000352">
    <property type="entry name" value="Pep_chain_release_fac_I"/>
</dbReference>
<dbReference type="InterPro" id="IPR001594">
    <property type="entry name" value="Palmitoyltrfase_DHHC"/>
</dbReference>